<gene>
    <name evidence="4" type="ORF">GCM10023220_40490</name>
</gene>
<evidence type="ECO:0000256" key="1">
    <source>
        <dbReference type="ARBA" id="ARBA00008898"/>
    </source>
</evidence>
<dbReference type="PANTHER" id="PTHR30466">
    <property type="entry name" value="FLAVIN REDUCTASE"/>
    <property type="match status" value="1"/>
</dbReference>
<dbReference type="SUPFAM" id="SSF50475">
    <property type="entry name" value="FMN-binding split barrel"/>
    <property type="match status" value="1"/>
</dbReference>
<name>A0ABP9C8Z1_9ACTN</name>
<dbReference type="EMBL" id="BAABIG010000039">
    <property type="protein sequence ID" value="GAA4806394.1"/>
    <property type="molecule type" value="Genomic_DNA"/>
</dbReference>
<comment type="caution">
    <text evidence="4">The sequence shown here is derived from an EMBL/GenBank/DDBJ whole genome shotgun (WGS) entry which is preliminary data.</text>
</comment>
<keyword evidence="5" id="KW-1185">Reference proteome</keyword>
<organism evidence="4 5">
    <name type="scientific">Streptomyces ziwulingensis</name>
    <dbReference type="NCBI Taxonomy" id="1045501"/>
    <lineage>
        <taxon>Bacteria</taxon>
        <taxon>Bacillati</taxon>
        <taxon>Actinomycetota</taxon>
        <taxon>Actinomycetes</taxon>
        <taxon>Kitasatosporales</taxon>
        <taxon>Streptomycetaceae</taxon>
        <taxon>Streptomyces</taxon>
    </lineage>
</organism>
<reference evidence="5" key="1">
    <citation type="journal article" date="2019" name="Int. J. Syst. Evol. Microbiol.">
        <title>The Global Catalogue of Microorganisms (GCM) 10K type strain sequencing project: providing services to taxonomists for standard genome sequencing and annotation.</title>
        <authorList>
            <consortium name="The Broad Institute Genomics Platform"/>
            <consortium name="The Broad Institute Genome Sequencing Center for Infectious Disease"/>
            <person name="Wu L."/>
            <person name="Ma J."/>
        </authorList>
    </citation>
    <scope>NUCLEOTIDE SEQUENCE [LARGE SCALE GENOMIC DNA]</scope>
    <source>
        <strain evidence="5">JCM 18081</strain>
    </source>
</reference>
<evidence type="ECO:0000259" key="3">
    <source>
        <dbReference type="SMART" id="SM00903"/>
    </source>
</evidence>
<dbReference type="Gene3D" id="2.30.110.10">
    <property type="entry name" value="Electron Transport, Fmn-binding Protein, Chain A"/>
    <property type="match status" value="1"/>
</dbReference>
<comment type="similarity">
    <text evidence="1">Belongs to the non-flavoprotein flavin reductase family.</text>
</comment>
<sequence length="172" mass="18182">MLGEGTSASVKDHVTPGAFRTVMGQFCSGVTVVTAMGPEAPVGFTCQAFASLSLDPPRIVLGVSRSSTSWPVIRSGAEFCVNVLAQHQRALSDQFARSGGDKFRGVGWSGSPAGSPRLAGASAWIDCRPHAEYDGGDHLVVIGEVCRVETPAEPRPPLLYHRGRYARIADCP</sequence>
<dbReference type="SMART" id="SM00903">
    <property type="entry name" value="Flavin_Reduct"/>
    <property type="match status" value="1"/>
</dbReference>
<protein>
    <submittedName>
        <fullName evidence="4">Flavin reductase family protein</fullName>
    </submittedName>
</protein>
<dbReference type="Proteomes" id="UP001501265">
    <property type="component" value="Unassembled WGS sequence"/>
</dbReference>
<feature type="domain" description="Flavin reductase like" evidence="3">
    <location>
        <begin position="23"/>
        <end position="167"/>
    </location>
</feature>
<proteinExistence type="inferred from homology"/>
<dbReference type="InterPro" id="IPR050268">
    <property type="entry name" value="NADH-dep_flavin_reductase"/>
</dbReference>
<evidence type="ECO:0000256" key="2">
    <source>
        <dbReference type="ARBA" id="ARBA00023002"/>
    </source>
</evidence>
<accession>A0ABP9C8Z1</accession>
<dbReference type="RefSeq" id="WP_345621260.1">
    <property type="nucleotide sequence ID" value="NZ_BAABIG010000039.1"/>
</dbReference>
<dbReference type="InterPro" id="IPR012349">
    <property type="entry name" value="Split_barrel_FMN-bd"/>
</dbReference>
<evidence type="ECO:0000313" key="4">
    <source>
        <dbReference type="EMBL" id="GAA4806394.1"/>
    </source>
</evidence>
<keyword evidence="2" id="KW-0560">Oxidoreductase</keyword>
<dbReference type="InterPro" id="IPR002563">
    <property type="entry name" value="Flavin_Rdtase-like_dom"/>
</dbReference>
<evidence type="ECO:0000313" key="5">
    <source>
        <dbReference type="Proteomes" id="UP001501265"/>
    </source>
</evidence>
<dbReference type="Pfam" id="PF01613">
    <property type="entry name" value="Flavin_Reduct"/>
    <property type="match status" value="1"/>
</dbReference>
<dbReference type="PANTHER" id="PTHR30466:SF11">
    <property type="entry name" value="FLAVIN-DEPENDENT MONOOXYGENASE, REDUCTASE SUBUNIT HSAB"/>
    <property type="match status" value="1"/>
</dbReference>